<dbReference type="Proteomes" id="UP000476064">
    <property type="component" value="Chromosome"/>
</dbReference>
<sequence length="100" mass="10877">MAIQQSCIRSRSKWSKEASGSGKITLARAVYGLIPDDAVEGTVLINGYASYGNEGAGLMQQWADAVFIDPDPVRVVDSDRRSRIDRTRSGGQAMQLVFGR</sequence>
<evidence type="ECO:0000313" key="2">
    <source>
        <dbReference type="Proteomes" id="UP000476064"/>
    </source>
</evidence>
<dbReference type="AlphaFoldDB" id="A0A6C0G3G2"/>
<dbReference type="EMBL" id="CP048209">
    <property type="protein sequence ID" value="QHT61200.1"/>
    <property type="molecule type" value="Genomic_DNA"/>
</dbReference>
<organism evidence="1 2">
    <name type="scientific">Paenibacillus lycopersici</name>
    <dbReference type="NCBI Taxonomy" id="2704462"/>
    <lineage>
        <taxon>Bacteria</taxon>
        <taxon>Bacillati</taxon>
        <taxon>Bacillota</taxon>
        <taxon>Bacilli</taxon>
        <taxon>Bacillales</taxon>
        <taxon>Paenibacillaceae</taxon>
        <taxon>Paenibacillus</taxon>
    </lineage>
</organism>
<accession>A0A6C0G3G2</accession>
<proteinExistence type="predicted"/>
<evidence type="ECO:0000313" key="1">
    <source>
        <dbReference type="EMBL" id="QHT61200.1"/>
    </source>
</evidence>
<reference evidence="1 2" key="1">
    <citation type="submission" date="2020-01" db="EMBL/GenBank/DDBJ databases">
        <title>Paenibacillus sp. nov., isolated from tomato rhizosphere.</title>
        <authorList>
            <person name="Weon H.-Y."/>
            <person name="Lee S.A."/>
        </authorList>
    </citation>
    <scope>NUCLEOTIDE SEQUENCE [LARGE SCALE GENOMIC DNA]</scope>
    <source>
        <strain evidence="1 2">12200R-189</strain>
    </source>
</reference>
<name>A0A6C0G3G2_9BACL</name>
<dbReference type="RefSeq" id="WP_162357639.1">
    <property type="nucleotide sequence ID" value="NZ_CP048209.1"/>
</dbReference>
<protein>
    <submittedName>
        <fullName evidence="1">Uncharacterized protein</fullName>
    </submittedName>
</protein>
<dbReference type="KEGG" id="plyc:GXP70_15360"/>
<gene>
    <name evidence="1" type="ORF">GXP70_15360</name>
</gene>
<keyword evidence="2" id="KW-1185">Reference proteome</keyword>